<evidence type="ECO:0000313" key="2">
    <source>
        <dbReference type="Proteomes" id="UP000028134"/>
    </source>
</evidence>
<dbReference type="InterPro" id="IPR027417">
    <property type="entry name" value="P-loop_NTPase"/>
</dbReference>
<evidence type="ECO:0000313" key="1">
    <source>
        <dbReference type="EMBL" id="KDS31607.1"/>
    </source>
</evidence>
<reference evidence="1 2" key="1">
    <citation type="submission" date="2014-04" db="EMBL/GenBank/DDBJ databases">
        <authorList>
            <person name="Sears C."/>
            <person name="Carroll K."/>
            <person name="Sack B.R."/>
            <person name="Qadri F."/>
            <person name="Myers L.L."/>
            <person name="Chung G.-T."/>
            <person name="Escheverria P."/>
            <person name="Fraser C.M."/>
            <person name="Sadzewicz L."/>
            <person name="Shefchek K.A."/>
            <person name="Tallon L."/>
            <person name="Das S.P."/>
            <person name="Daugherty S."/>
            <person name="Mongodin E.F."/>
        </authorList>
    </citation>
    <scope>NUCLEOTIDE SEQUENCE [LARGE SCALE GENOMIC DNA]</scope>
    <source>
        <strain evidence="2">3775 SL(B) 10 (iv)</strain>
    </source>
</reference>
<proteinExistence type="predicted"/>
<protein>
    <recommendedName>
        <fullName evidence="3">Phosphoenolpyruvate carboxykinase</fullName>
    </recommendedName>
</protein>
<sequence length="308" mass="34241">MEKTMDRIYKIGGHCFALPDERLMEAVDGISGFKPFSWQPDLVSAKDVYGGAWLPDFTVWEGNGWDFPAFTRKSYGFGYEDVTGTFGVGGDSFLLELAPQGEPSLYLRTMGGTGRGICLYGNYSPRLLRFALWMGYGLMTVRKETVALHGSCIVYKGKAVLFLGESGTGKSTHTRLWRENIAGSKLLNDDSPIVRYEERGVWVYGSPWSGKTPCYKAERYPLAGCVRLSQAPYNKIRRLNTLQAYAALHPSAPPAFAYEEELYSGVCSLLEKMVSSIPVYHLECLPDAEAVKLVCRTLYGDGYEADSE</sequence>
<evidence type="ECO:0008006" key="3">
    <source>
        <dbReference type="Google" id="ProtNLM"/>
    </source>
</evidence>
<gene>
    <name evidence="1" type="ORF">M097_1590</name>
</gene>
<dbReference type="SUPFAM" id="SSF53795">
    <property type="entry name" value="PEP carboxykinase-like"/>
    <property type="match status" value="1"/>
</dbReference>
<accession>A0A078RCC2</accession>
<dbReference type="AlphaFoldDB" id="A0A078RCC2"/>
<dbReference type="Proteomes" id="UP000028134">
    <property type="component" value="Unassembled WGS sequence"/>
</dbReference>
<dbReference type="EMBL" id="JNHI01000007">
    <property type="protein sequence ID" value="KDS31607.1"/>
    <property type="molecule type" value="Genomic_DNA"/>
</dbReference>
<organism evidence="1 2">
    <name type="scientific">Phocaeicola vulgatus str. 3775 SL</name>
    <name type="common">B</name>
    <name type="synonym">iv</name>
    <dbReference type="NCBI Taxonomy" id="1339350"/>
    <lineage>
        <taxon>Bacteria</taxon>
        <taxon>Pseudomonadati</taxon>
        <taxon>Bacteroidota</taxon>
        <taxon>Bacteroidia</taxon>
        <taxon>Bacteroidales</taxon>
        <taxon>Bacteroidaceae</taxon>
        <taxon>Phocaeicola</taxon>
    </lineage>
</organism>
<comment type="caution">
    <text evidence="1">The sequence shown here is derived from an EMBL/GenBank/DDBJ whole genome shotgun (WGS) entry which is preliminary data.</text>
</comment>
<dbReference type="Gene3D" id="3.40.50.300">
    <property type="entry name" value="P-loop containing nucleotide triphosphate hydrolases"/>
    <property type="match status" value="1"/>
</dbReference>
<dbReference type="PATRIC" id="fig|1339350.3.peg.1531"/>
<name>A0A078RCC2_PHOVU</name>